<accession>A0AAD9WFA7</accession>
<dbReference type="Pfam" id="PF01872">
    <property type="entry name" value="RibD_C"/>
    <property type="match status" value="1"/>
</dbReference>
<dbReference type="Gene3D" id="3.40.430.10">
    <property type="entry name" value="Dihydrofolate Reductase, subunit A"/>
    <property type="match status" value="1"/>
</dbReference>
<evidence type="ECO:0000256" key="8">
    <source>
        <dbReference type="ARBA" id="ARBA00023002"/>
    </source>
</evidence>
<evidence type="ECO:0000256" key="9">
    <source>
        <dbReference type="ARBA" id="ARBA00030073"/>
    </source>
</evidence>
<evidence type="ECO:0000256" key="1">
    <source>
        <dbReference type="ARBA" id="ARBA00003555"/>
    </source>
</evidence>
<dbReference type="Proteomes" id="UP001285354">
    <property type="component" value="Unassembled WGS sequence"/>
</dbReference>
<comment type="caution">
    <text evidence="14">The sequence shown here is derived from an EMBL/GenBank/DDBJ whole genome shotgun (WGS) entry which is preliminary data.</text>
</comment>
<dbReference type="EMBL" id="JAUBYV010000003">
    <property type="protein sequence ID" value="KAK2628083.1"/>
    <property type="molecule type" value="Genomic_DNA"/>
</dbReference>
<dbReference type="PANTHER" id="PTHR38011">
    <property type="entry name" value="DIHYDROFOLATE REDUCTASE FAMILY PROTEIN (AFU_ORTHOLOGUE AFUA_8G06820)"/>
    <property type="match status" value="1"/>
</dbReference>
<comment type="catalytic activity">
    <reaction evidence="12">
        <text>2,5-diamino-6-(1-D-ribitylamino)pyrimidin-4(3H)-one 5'-phosphate + NADP(+) = 2,5-diamino-6-(1-D-ribosylamino)pyrimidin-4(3H)-one 5'-phosphate + NADPH + H(+)</text>
        <dbReference type="Rhea" id="RHEA:27278"/>
        <dbReference type="ChEBI" id="CHEBI:15378"/>
        <dbReference type="ChEBI" id="CHEBI:57783"/>
        <dbReference type="ChEBI" id="CHEBI:58349"/>
        <dbReference type="ChEBI" id="CHEBI:58890"/>
        <dbReference type="ChEBI" id="CHEBI:59545"/>
        <dbReference type="EC" id="1.1.1.302"/>
    </reaction>
</comment>
<feature type="domain" description="Bacterial bifunctional deaminase-reductase C-terminal" evidence="13">
    <location>
        <begin position="69"/>
        <end position="301"/>
    </location>
</feature>
<comment type="pathway">
    <text evidence="2">Cofactor biosynthesis; riboflavin biosynthesis.</text>
</comment>
<evidence type="ECO:0000256" key="5">
    <source>
        <dbReference type="ARBA" id="ARBA00015035"/>
    </source>
</evidence>
<dbReference type="SUPFAM" id="SSF53597">
    <property type="entry name" value="Dihydrofolate reductase-like"/>
    <property type="match status" value="1"/>
</dbReference>
<comment type="function">
    <text evidence="1">Catalyzes an early step in riboflavin biosynthesis, the NADPH-dependent reduction of the ribose side chain of 2,5-diamino-6-ribosylamino-4(3H)-pyrimidinone 5'-phosphate, yielding 2,5-diamino-6-ribitylamino-4(3H)-pyrimidinone 5'-phosphate.</text>
</comment>
<evidence type="ECO:0000256" key="6">
    <source>
        <dbReference type="ARBA" id="ARBA00022619"/>
    </source>
</evidence>
<gene>
    <name evidence="14" type="ORF">QTJ16_002729</name>
</gene>
<keyword evidence="15" id="KW-1185">Reference proteome</keyword>
<organism evidence="14 15">
    <name type="scientific">Diplocarpon rosae</name>
    <dbReference type="NCBI Taxonomy" id="946125"/>
    <lineage>
        <taxon>Eukaryota</taxon>
        <taxon>Fungi</taxon>
        <taxon>Dikarya</taxon>
        <taxon>Ascomycota</taxon>
        <taxon>Pezizomycotina</taxon>
        <taxon>Leotiomycetes</taxon>
        <taxon>Helotiales</taxon>
        <taxon>Drepanopezizaceae</taxon>
        <taxon>Diplocarpon</taxon>
    </lineage>
</organism>
<comment type="catalytic activity">
    <reaction evidence="11">
        <text>2,5-diamino-6-(1-D-ribitylamino)pyrimidin-4(3H)-one 5'-phosphate + NAD(+) = 2,5-diamino-6-(1-D-ribosylamino)pyrimidin-4(3H)-one 5'-phosphate + NADH + H(+)</text>
        <dbReference type="Rhea" id="RHEA:27274"/>
        <dbReference type="ChEBI" id="CHEBI:15378"/>
        <dbReference type="ChEBI" id="CHEBI:57540"/>
        <dbReference type="ChEBI" id="CHEBI:57945"/>
        <dbReference type="ChEBI" id="CHEBI:58890"/>
        <dbReference type="ChEBI" id="CHEBI:59545"/>
        <dbReference type="EC" id="1.1.1.302"/>
    </reaction>
</comment>
<dbReference type="InterPro" id="IPR024072">
    <property type="entry name" value="DHFR-like_dom_sf"/>
</dbReference>
<evidence type="ECO:0000313" key="15">
    <source>
        <dbReference type="Proteomes" id="UP001285354"/>
    </source>
</evidence>
<proteinExistence type="inferred from homology"/>
<evidence type="ECO:0000259" key="13">
    <source>
        <dbReference type="Pfam" id="PF01872"/>
    </source>
</evidence>
<name>A0AAD9WFA7_9HELO</name>
<dbReference type="PANTHER" id="PTHR38011:SF7">
    <property type="entry name" value="2,5-DIAMINO-6-RIBOSYLAMINO-4(3H)-PYRIMIDINONE 5'-PHOSPHATE REDUCTASE"/>
    <property type="match status" value="1"/>
</dbReference>
<dbReference type="GO" id="GO:0008703">
    <property type="term" value="F:5-amino-6-(5-phosphoribosylamino)uracil reductase activity"/>
    <property type="evidence" value="ECO:0007669"/>
    <property type="project" value="InterPro"/>
</dbReference>
<keyword evidence="6" id="KW-0686">Riboflavin biosynthesis</keyword>
<keyword evidence="7" id="KW-0521">NADP</keyword>
<dbReference type="AlphaFoldDB" id="A0AAD9WFA7"/>
<keyword evidence="8" id="KW-0560">Oxidoreductase</keyword>
<evidence type="ECO:0000256" key="10">
    <source>
        <dbReference type="ARBA" id="ARBA00031630"/>
    </source>
</evidence>
<evidence type="ECO:0000256" key="7">
    <source>
        <dbReference type="ARBA" id="ARBA00022857"/>
    </source>
</evidence>
<dbReference type="GO" id="GO:0009231">
    <property type="term" value="P:riboflavin biosynthetic process"/>
    <property type="evidence" value="ECO:0007669"/>
    <property type="project" value="UniProtKB-KW"/>
</dbReference>
<reference evidence="14" key="1">
    <citation type="submission" date="2023-06" db="EMBL/GenBank/DDBJ databases">
        <title>Draft genome of Marssonina rosae.</title>
        <authorList>
            <person name="Cheng Q."/>
        </authorList>
    </citation>
    <scope>NUCLEOTIDE SEQUENCE</scope>
    <source>
        <strain evidence="14">R4</strain>
    </source>
</reference>
<evidence type="ECO:0000256" key="12">
    <source>
        <dbReference type="ARBA" id="ARBA00049020"/>
    </source>
</evidence>
<evidence type="ECO:0000256" key="11">
    <source>
        <dbReference type="ARBA" id="ARBA00047550"/>
    </source>
</evidence>
<evidence type="ECO:0000256" key="4">
    <source>
        <dbReference type="ARBA" id="ARBA00012851"/>
    </source>
</evidence>
<sequence length="307" mass="33289">MTMKTSPSTLILRPKAIVGLCRRRAQVDTQNSLAEMASNSLKFPAICRTFLECRLPPQDQASLDGSPYPFTTVTFATSLDSQLALSPGTQTVLSGPQSKAMTHYLRSRHEAILIGVGTAIADNPGLNCRIEGVGGYGSEGLDGQPRPIIIDPQARWDFSENHKIFQLARKGKGRAPYIITALANPPTEKRSMLEKAGGKFITLVSPENTSYKLEWTDILKALSSEGLRSVMIEGGASVINSLLIPEHFSVISSVIVTIAPTWLGEGGIVVSPPRRTEGGRAISAARLRHVQWYPFGEDVVLCGDFKE</sequence>
<dbReference type="InterPro" id="IPR002734">
    <property type="entry name" value="RibDG_C"/>
</dbReference>
<dbReference type="InterPro" id="IPR050765">
    <property type="entry name" value="Riboflavin_Biosynth_HTPR"/>
</dbReference>
<evidence type="ECO:0000256" key="3">
    <source>
        <dbReference type="ARBA" id="ARBA00009723"/>
    </source>
</evidence>
<evidence type="ECO:0000256" key="2">
    <source>
        <dbReference type="ARBA" id="ARBA00005104"/>
    </source>
</evidence>
<dbReference type="EC" id="1.1.1.302" evidence="4"/>
<protein>
    <recommendedName>
        <fullName evidence="5">2,5-diamino-6-ribosylamino-4(3H)-pyrimidinone 5'-phosphate reductase</fullName>
        <ecNumber evidence="4">1.1.1.302</ecNumber>
    </recommendedName>
    <alternativeName>
        <fullName evidence="10">2,5-diamino-6-(5-phospho-D-ribosylamino)pyrimidin-4(3H)-one reductase</fullName>
    </alternativeName>
    <alternativeName>
        <fullName evidence="9">2,5-diamino-6-ribitylamino-4(3H)-pyrimidinone 5'-phosphate synthase</fullName>
    </alternativeName>
</protein>
<comment type="similarity">
    <text evidence="3">Belongs to the HTP reductase family.</text>
</comment>
<evidence type="ECO:0000313" key="14">
    <source>
        <dbReference type="EMBL" id="KAK2628083.1"/>
    </source>
</evidence>